<dbReference type="OrthoDB" id="19653at2759"/>
<gene>
    <name evidence="1" type="ORF">CRHIZ90672A_00012710</name>
</gene>
<organism evidence="1 2">
    <name type="scientific">Clonostachys rhizophaga</name>
    <dbReference type="NCBI Taxonomy" id="160324"/>
    <lineage>
        <taxon>Eukaryota</taxon>
        <taxon>Fungi</taxon>
        <taxon>Dikarya</taxon>
        <taxon>Ascomycota</taxon>
        <taxon>Pezizomycotina</taxon>
        <taxon>Sordariomycetes</taxon>
        <taxon>Hypocreomycetidae</taxon>
        <taxon>Hypocreales</taxon>
        <taxon>Bionectriaceae</taxon>
        <taxon>Clonostachys</taxon>
    </lineage>
</organism>
<keyword evidence="2" id="KW-1185">Reference proteome</keyword>
<reference evidence="1" key="1">
    <citation type="submission" date="2021-10" db="EMBL/GenBank/DDBJ databases">
        <authorList>
            <person name="Piombo E."/>
        </authorList>
    </citation>
    <scope>NUCLEOTIDE SEQUENCE</scope>
</reference>
<proteinExistence type="predicted"/>
<dbReference type="SUPFAM" id="SSF53474">
    <property type="entry name" value="alpha/beta-Hydrolases"/>
    <property type="match status" value="1"/>
</dbReference>
<dbReference type="Proteomes" id="UP000696573">
    <property type="component" value="Unassembled WGS sequence"/>
</dbReference>
<dbReference type="InterPro" id="IPR029058">
    <property type="entry name" value="AB_hydrolase_fold"/>
</dbReference>
<comment type="caution">
    <text evidence="1">The sequence shown here is derived from an EMBL/GenBank/DDBJ whole genome shotgun (WGS) entry which is preliminary data.</text>
</comment>
<dbReference type="AlphaFoldDB" id="A0A9N9VCB2"/>
<sequence length="160" mass="18121">MQDIEDFWTWAQTELRGFVQKQTDGALEVDLSRIITSGESVGGFLSLITGLSHAESVRSVMAAYLVVDLRSTHFTDYEKAVLGMPQMPLDMIKEHMAKVTDGRIPSIVSSDPKGERIELMFAFIQRGAYRDSFPPDQRHNAILEEVQIPQRWCSCDAREK</sequence>
<name>A0A9N9VCB2_9HYPO</name>
<dbReference type="Gene3D" id="3.40.50.1820">
    <property type="entry name" value="alpha/beta hydrolase"/>
    <property type="match status" value="1"/>
</dbReference>
<evidence type="ECO:0000313" key="2">
    <source>
        <dbReference type="Proteomes" id="UP000696573"/>
    </source>
</evidence>
<accession>A0A9N9VCB2</accession>
<evidence type="ECO:0000313" key="1">
    <source>
        <dbReference type="EMBL" id="CAH0020930.1"/>
    </source>
</evidence>
<dbReference type="EMBL" id="CABFNQ020000647">
    <property type="protein sequence ID" value="CAH0020930.1"/>
    <property type="molecule type" value="Genomic_DNA"/>
</dbReference>
<protein>
    <submittedName>
        <fullName evidence="1">Uncharacterized protein</fullName>
    </submittedName>
</protein>